<proteinExistence type="predicted"/>
<evidence type="ECO:0000313" key="1">
    <source>
        <dbReference type="EMBL" id="GFS64305.1"/>
    </source>
</evidence>
<dbReference type="AlphaFoldDB" id="A0A8X6IXQ6"/>
<evidence type="ECO:0000313" key="2">
    <source>
        <dbReference type="Proteomes" id="UP000886998"/>
    </source>
</evidence>
<sequence>MAAGESYCVMFPGYYFFMPEEESEYNTAEKDDEHSLTYIVSDPSGEHGDGTGNSWSSVKEFLKHHAAHSAGHFDAYFAEFIWRWSRDHSFSDDVFRDFIQAVVSVFPPPDRDIPPT</sequence>
<gene>
    <name evidence="1" type="primary">NCL1_40932</name>
    <name evidence="1" type="ORF">TNIN_243411</name>
</gene>
<name>A0A8X6IXQ6_9ARAC</name>
<dbReference type="EMBL" id="BMAV01028023">
    <property type="protein sequence ID" value="GFS64305.1"/>
    <property type="molecule type" value="Genomic_DNA"/>
</dbReference>
<reference evidence="1" key="1">
    <citation type="submission" date="2020-08" db="EMBL/GenBank/DDBJ databases">
        <title>Multicomponent nature underlies the extraordinary mechanical properties of spider dragline silk.</title>
        <authorList>
            <person name="Kono N."/>
            <person name="Nakamura H."/>
            <person name="Mori M."/>
            <person name="Yoshida Y."/>
            <person name="Ohtoshi R."/>
            <person name="Malay A.D."/>
            <person name="Moran D.A.P."/>
            <person name="Tomita M."/>
            <person name="Numata K."/>
            <person name="Arakawa K."/>
        </authorList>
    </citation>
    <scope>NUCLEOTIDE SEQUENCE</scope>
</reference>
<protein>
    <submittedName>
        <fullName evidence="1">Uncharacterized protein</fullName>
    </submittedName>
</protein>
<accession>A0A8X6IXQ6</accession>
<dbReference type="Proteomes" id="UP000886998">
    <property type="component" value="Unassembled WGS sequence"/>
</dbReference>
<comment type="caution">
    <text evidence="1">The sequence shown here is derived from an EMBL/GenBank/DDBJ whole genome shotgun (WGS) entry which is preliminary data.</text>
</comment>
<keyword evidence="2" id="KW-1185">Reference proteome</keyword>
<organism evidence="1 2">
    <name type="scientific">Trichonephila inaurata madagascariensis</name>
    <dbReference type="NCBI Taxonomy" id="2747483"/>
    <lineage>
        <taxon>Eukaryota</taxon>
        <taxon>Metazoa</taxon>
        <taxon>Ecdysozoa</taxon>
        <taxon>Arthropoda</taxon>
        <taxon>Chelicerata</taxon>
        <taxon>Arachnida</taxon>
        <taxon>Araneae</taxon>
        <taxon>Araneomorphae</taxon>
        <taxon>Entelegynae</taxon>
        <taxon>Araneoidea</taxon>
        <taxon>Nephilidae</taxon>
        <taxon>Trichonephila</taxon>
        <taxon>Trichonephila inaurata</taxon>
    </lineage>
</organism>